<dbReference type="EMBL" id="VRSX01000001">
    <property type="protein sequence ID" value="TXK15216.1"/>
    <property type="molecule type" value="Genomic_DNA"/>
</dbReference>
<comment type="caution">
    <text evidence="6">The sequence shown here is derived from an EMBL/GenBank/DDBJ whole genome shotgun (WGS) entry which is preliminary data.</text>
</comment>
<dbReference type="Proteomes" id="UP000321949">
    <property type="component" value="Unassembled WGS sequence"/>
</dbReference>
<keyword evidence="2" id="KW-0012">Acyltransferase</keyword>
<evidence type="ECO:0000313" key="6">
    <source>
        <dbReference type="EMBL" id="TXK15216.1"/>
    </source>
</evidence>
<evidence type="ECO:0000256" key="3">
    <source>
        <dbReference type="ARBA" id="ARBA00038502"/>
    </source>
</evidence>
<dbReference type="Gene3D" id="3.40.630.30">
    <property type="match status" value="1"/>
</dbReference>
<evidence type="ECO:0000313" key="7">
    <source>
        <dbReference type="Proteomes" id="UP000321949"/>
    </source>
</evidence>
<dbReference type="CDD" id="cd00413">
    <property type="entry name" value="Glyco_hydrolase_16"/>
    <property type="match status" value="1"/>
</dbReference>
<dbReference type="GO" id="GO:0008999">
    <property type="term" value="F:protein-N-terminal-alanine acetyltransferase activity"/>
    <property type="evidence" value="ECO:0007669"/>
    <property type="project" value="TreeGrafter"/>
</dbReference>
<dbReference type="Gene3D" id="2.60.120.200">
    <property type="match status" value="1"/>
</dbReference>
<dbReference type="GO" id="GO:0004553">
    <property type="term" value="F:hydrolase activity, hydrolyzing O-glycosyl compounds"/>
    <property type="evidence" value="ECO:0007669"/>
    <property type="project" value="InterPro"/>
</dbReference>
<keyword evidence="1 6" id="KW-0808">Transferase</keyword>
<dbReference type="InterPro" id="IPR000757">
    <property type="entry name" value="Beta-glucanase-like"/>
</dbReference>
<name>A0A5C8I6T3_9MICO</name>
<keyword evidence="7" id="KW-1185">Reference proteome</keyword>
<dbReference type="OrthoDB" id="9809583at2"/>
<gene>
    <name evidence="6" type="ORF">FVP74_02060</name>
</gene>
<accession>A0A5C8I6T3</accession>
<feature type="domain" description="N-acetyltransferase" evidence="4">
    <location>
        <begin position="41"/>
        <end position="204"/>
    </location>
</feature>
<dbReference type="PROSITE" id="PS51762">
    <property type="entry name" value="GH16_2"/>
    <property type="match status" value="1"/>
</dbReference>
<dbReference type="Pfam" id="PF13302">
    <property type="entry name" value="Acetyltransf_3"/>
    <property type="match status" value="1"/>
</dbReference>
<dbReference type="AlphaFoldDB" id="A0A5C8I6T3"/>
<dbReference type="InterPro" id="IPR016181">
    <property type="entry name" value="Acyl_CoA_acyltransferase"/>
</dbReference>
<comment type="similarity">
    <text evidence="3">Belongs to the acetyltransferase family. RimJ subfamily.</text>
</comment>
<evidence type="ECO:0000256" key="2">
    <source>
        <dbReference type="ARBA" id="ARBA00023315"/>
    </source>
</evidence>
<proteinExistence type="inferred from homology"/>
<sequence>MRLTRHARSCSLLHGASLPGCRVSAAGGRVGGPGHHGRMTVTLTRWSDGDLGLLERMNAPEMTVHLGGPETADEVRDRHARYLRLWESDEARTYRIDVDGEPAGGIGYWAVEHDARPAWETGWSVLPEHQGRGVAGAALRALLAEIRADGRRDLLVAYPGIDNPASNALCARAGFVAQGEGTEPWRGGELTFRIWALDMAPLQPGGDLEEERFGAESLDPERWWPHYLPHWSSREATMARWKTGDRLELRIDPDTPPWAPEWDGDVRVSHLQTGQFSGPVGSSTGQHRFRDGLVVREEQPEHRLWLPHYGIIETRMSAIRHSDAMVAFWPIGFEDRPDDSGEICIAEVFGRDLDDDGGWVTVGVKAHHDPRLRDEVERIRVTGDLTQPHDYAVEWTPEHLRFFIDGRWVKTVAQRIDYPVQLMLDVFELPAAGGARGTAALPHRFRVEHVRVRTR</sequence>
<dbReference type="InterPro" id="IPR051531">
    <property type="entry name" value="N-acetyltransferase"/>
</dbReference>
<dbReference type="InterPro" id="IPR013320">
    <property type="entry name" value="ConA-like_dom_sf"/>
</dbReference>
<dbReference type="InterPro" id="IPR000182">
    <property type="entry name" value="GNAT_dom"/>
</dbReference>
<dbReference type="PANTHER" id="PTHR43792:SF8">
    <property type="entry name" value="[RIBOSOMAL PROTEIN US5]-ALANINE N-ACETYLTRANSFERASE"/>
    <property type="match status" value="1"/>
</dbReference>
<dbReference type="SUPFAM" id="SSF49899">
    <property type="entry name" value="Concanavalin A-like lectins/glucanases"/>
    <property type="match status" value="1"/>
</dbReference>
<dbReference type="Pfam" id="PF00722">
    <property type="entry name" value="Glyco_hydro_16"/>
    <property type="match status" value="1"/>
</dbReference>
<evidence type="ECO:0000259" key="5">
    <source>
        <dbReference type="PROSITE" id="PS51762"/>
    </source>
</evidence>
<dbReference type="GO" id="GO:0005975">
    <property type="term" value="P:carbohydrate metabolic process"/>
    <property type="evidence" value="ECO:0007669"/>
    <property type="project" value="InterPro"/>
</dbReference>
<evidence type="ECO:0000256" key="1">
    <source>
        <dbReference type="ARBA" id="ARBA00022679"/>
    </source>
</evidence>
<dbReference type="PANTHER" id="PTHR43792">
    <property type="entry name" value="GNAT FAMILY, PUTATIVE (AFU_ORTHOLOGUE AFUA_3G00765)-RELATED-RELATED"/>
    <property type="match status" value="1"/>
</dbReference>
<dbReference type="SUPFAM" id="SSF55729">
    <property type="entry name" value="Acyl-CoA N-acyltransferases (Nat)"/>
    <property type="match status" value="1"/>
</dbReference>
<reference evidence="6 7" key="1">
    <citation type="submission" date="2019-08" db="EMBL/GenBank/DDBJ databases">
        <authorList>
            <person name="Dong K."/>
        </authorList>
    </citation>
    <scope>NUCLEOTIDE SEQUENCE [LARGE SCALE GENOMIC DNA]</scope>
    <source>
        <strain evidence="6 7">K-1</strain>
    </source>
</reference>
<evidence type="ECO:0000259" key="4">
    <source>
        <dbReference type="PROSITE" id="PS51186"/>
    </source>
</evidence>
<dbReference type="PROSITE" id="PS51186">
    <property type="entry name" value="GNAT"/>
    <property type="match status" value="1"/>
</dbReference>
<organism evidence="6 7">
    <name type="scientific">Microbacterium saccharophilum</name>
    <dbReference type="NCBI Taxonomy" id="1213358"/>
    <lineage>
        <taxon>Bacteria</taxon>
        <taxon>Bacillati</taxon>
        <taxon>Actinomycetota</taxon>
        <taxon>Actinomycetes</taxon>
        <taxon>Micrococcales</taxon>
        <taxon>Microbacteriaceae</taxon>
        <taxon>Microbacterium</taxon>
    </lineage>
</organism>
<feature type="domain" description="GH16" evidence="5">
    <location>
        <begin position="260"/>
        <end position="455"/>
    </location>
</feature>
<dbReference type="GO" id="GO:0005737">
    <property type="term" value="C:cytoplasm"/>
    <property type="evidence" value="ECO:0007669"/>
    <property type="project" value="TreeGrafter"/>
</dbReference>
<protein>
    <submittedName>
        <fullName evidence="6">GNAT family N-acetyltransferase</fullName>
    </submittedName>
</protein>